<feature type="compositionally biased region" description="Polar residues" evidence="1">
    <location>
        <begin position="14"/>
        <end position="31"/>
    </location>
</feature>
<evidence type="ECO:0000256" key="1">
    <source>
        <dbReference type="SAM" id="MobiDB-lite"/>
    </source>
</evidence>
<dbReference type="EMBL" id="JAGGMR010000001">
    <property type="protein sequence ID" value="MBP2191677.1"/>
    <property type="molecule type" value="Genomic_DNA"/>
</dbReference>
<accession>A0ABS4QIY9</accession>
<evidence type="ECO:0000313" key="2">
    <source>
        <dbReference type="EMBL" id="MBP2191677.1"/>
    </source>
</evidence>
<evidence type="ECO:0000313" key="3">
    <source>
        <dbReference type="Proteomes" id="UP001519325"/>
    </source>
</evidence>
<reference evidence="2 3" key="1">
    <citation type="submission" date="2021-03" db="EMBL/GenBank/DDBJ databases">
        <title>Sequencing the genomes of 1000 actinobacteria strains.</title>
        <authorList>
            <person name="Klenk H.-P."/>
        </authorList>
    </citation>
    <scope>NUCLEOTIDE SEQUENCE [LARGE SCALE GENOMIC DNA]</scope>
    <source>
        <strain evidence="2 3">DSM 45516</strain>
    </source>
</reference>
<dbReference type="Proteomes" id="UP001519325">
    <property type="component" value="Unassembled WGS sequence"/>
</dbReference>
<comment type="caution">
    <text evidence="2">The sequence shown here is derived from an EMBL/GenBank/DDBJ whole genome shotgun (WGS) entry which is preliminary data.</text>
</comment>
<organism evidence="2 3">
    <name type="scientific">Nocardia goodfellowii</name>
    <dbReference type="NCBI Taxonomy" id="882446"/>
    <lineage>
        <taxon>Bacteria</taxon>
        <taxon>Bacillati</taxon>
        <taxon>Actinomycetota</taxon>
        <taxon>Actinomycetes</taxon>
        <taxon>Mycobacteriales</taxon>
        <taxon>Nocardiaceae</taxon>
        <taxon>Nocardia</taxon>
    </lineage>
</organism>
<gene>
    <name evidence="2" type="ORF">BJ987_004578</name>
</gene>
<protein>
    <submittedName>
        <fullName evidence="2">Uncharacterized protein</fullName>
    </submittedName>
</protein>
<keyword evidence="3" id="KW-1185">Reference proteome</keyword>
<feature type="region of interest" description="Disordered" evidence="1">
    <location>
        <begin position="1"/>
        <end position="37"/>
    </location>
</feature>
<sequence length="127" mass="13526">MDNKLDDGPVGPATPTQPKFTMTFNSTTPKSSDIPDPDQVTPVAANQLCGMFRDELGGWQSQGSVLARVGFNGTVHNWALRNGGLNDLIIRDRTVIDTATIAACPQTRDEVLEALDLPDLASGLAGF</sequence>
<dbReference type="RefSeq" id="WP_245366090.1">
    <property type="nucleotide sequence ID" value="NZ_JAGGMR010000001.1"/>
</dbReference>
<name>A0ABS4QIY9_9NOCA</name>
<proteinExistence type="predicted"/>